<dbReference type="EMBL" id="DUIH01000021">
    <property type="protein sequence ID" value="HIH70149.1"/>
    <property type="molecule type" value="Genomic_DNA"/>
</dbReference>
<comment type="caution">
    <text evidence="2">The sequence shown here is derived from an EMBL/GenBank/DDBJ whole genome shotgun (WGS) entry which is preliminary data.</text>
</comment>
<organism evidence="2 3">
    <name type="scientific">Methermicoccus shengliensis</name>
    <dbReference type="NCBI Taxonomy" id="660064"/>
    <lineage>
        <taxon>Archaea</taxon>
        <taxon>Methanobacteriati</taxon>
        <taxon>Methanobacteriota</taxon>
        <taxon>Stenosarchaea group</taxon>
        <taxon>Methanomicrobia</taxon>
        <taxon>Methanosarcinales</taxon>
        <taxon>Methermicoccaceae</taxon>
        <taxon>Methermicoccus</taxon>
    </lineage>
</organism>
<evidence type="ECO:0000313" key="3">
    <source>
        <dbReference type="Proteomes" id="UP000600363"/>
    </source>
</evidence>
<dbReference type="PANTHER" id="PTHR16537">
    <property type="entry name" value="SJOEGREN SYNDROME/SCLERODERMA AUTOANTIGEN 1"/>
    <property type="match status" value="1"/>
</dbReference>
<reference evidence="2" key="1">
    <citation type="journal article" date="2020" name="bioRxiv">
        <title>A rank-normalized archaeal taxonomy based on genome phylogeny resolves widespread incomplete and uneven classifications.</title>
        <authorList>
            <person name="Rinke C."/>
            <person name="Chuvochina M."/>
            <person name="Mussig A.J."/>
            <person name="Chaumeil P.-A."/>
            <person name="Waite D.W."/>
            <person name="Whitman W.B."/>
            <person name="Parks D.H."/>
            <person name="Hugenholtz P."/>
        </authorList>
    </citation>
    <scope>NUCLEOTIDE SEQUENCE</scope>
    <source>
        <strain evidence="2">UBA12518</strain>
    </source>
</reference>
<gene>
    <name evidence="2" type="ORF">HA299_06030</name>
</gene>
<dbReference type="InterPro" id="IPR009563">
    <property type="entry name" value="SSSCA1"/>
</dbReference>
<dbReference type="Proteomes" id="UP000600363">
    <property type="component" value="Unassembled WGS sequence"/>
</dbReference>
<dbReference type="PANTHER" id="PTHR16537:SF1">
    <property type="entry name" value="PROTEIN ZNRD2"/>
    <property type="match status" value="1"/>
</dbReference>
<dbReference type="InterPro" id="IPR051888">
    <property type="entry name" value="UPF0148_domain"/>
</dbReference>
<proteinExistence type="predicted"/>
<evidence type="ECO:0000313" key="2">
    <source>
        <dbReference type="EMBL" id="HIH70149.1"/>
    </source>
</evidence>
<sequence>MPDANNKKSKLERISKMLELGGTMLAQHCERCGAPLFRYKGEVVCPVCSAEDNQSREQLTAPPAPTESRSSPAPEVTYEPPQSSMPDGSVVVAVHQKMLELSEALRAENDPRRISEILDAIKKAAETIRALKG</sequence>
<evidence type="ECO:0000256" key="1">
    <source>
        <dbReference type="SAM" id="MobiDB-lite"/>
    </source>
</evidence>
<protein>
    <submittedName>
        <fullName evidence="2">Uncharacterized protein</fullName>
    </submittedName>
</protein>
<dbReference type="Pfam" id="PF06677">
    <property type="entry name" value="Auto_anti-p27"/>
    <property type="match status" value="1"/>
</dbReference>
<dbReference type="RefSeq" id="WP_052353139.1">
    <property type="nucleotide sequence ID" value="NZ_DUIH01000021.1"/>
</dbReference>
<feature type="region of interest" description="Disordered" evidence="1">
    <location>
        <begin position="51"/>
        <end position="88"/>
    </location>
</feature>
<name>A0A832RXH3_9EURY</name>
<accession>A0A832RXH3</accession>
<dbReference type="AlphaFoldDB" id="A0A832RXH3"/>